<organism evidence="2 3">
    <name type="scientific">Genlisea aurea</name>
    <dbReference type="NCBI Taxonomy" id="192259"/>
    <lineage>
        <taxon>Eukaryota</taxon>
        <taxon>Viridiplantae</taxon>
        <taxon>Streptophyta</taxon>
        <taxon>Embryophyta</taxon>
        <taxon>Tracheophyta</taxon>
        <taxon>Spermatophyta</taxon>
        <taxon>Magnoliopsida</taxon>
        <taxon>eudicotyledons</taxon>
        <taxon>Gunneridae</taxon>
        <taxon>Pentapetalae</taxon>
        <taxon>asterids</taxon>
        <taxon>lamiids</taxon>
        <taxon>Lamiales</taxon>
        <taxon>Lentibulariaceae</taxon>
        <taxon>Genlisea</taxon>
    </lineage>
</organism>
<feature type="region of interest" description="Disordered" evidence="1">
    <location>
        <begin position="42"/>
        <end position="61"/>
    </location>
</feature>
<evidence type="ECO:0000313" key="3">
    <source>
        <dbReference type="Proteomes" id="UP000015453"/>
    </source>
</evidence>
<evidence type="ECO:0000256" key="1">
    <source>
        <dbReference type="SAM" id="MobiDB-lite"/>
    </source>
</evidence>
<dbReference type="Proteomes" id="UP000015453">
    <property type="component" value="Unassembled WGS sequence"/>
</dbReference>
<keyword evidence="3" id="KW-1185">Reference proteome</keyword>
<accession>S8DEW8</accession>
<evidence type="ECO:0000313" key="2">
    <source>
        <dbReference type="EMBL" id="EPS57897.1"/>
    </source>
</evidence>
<gene>
    <name evidence="2" type="ORF">M569_16920</name>
</gene>
<dbReference type="AlphaFoldDB" id="S8DEW8"/>
<name>S8DEW8_9LAMI</name>
<dbReference type="EMBL" id="AUSU01009730">
    <property type="protein sequence ID" value="EPS57897.1"/>
    <property type="molecule type" value="Genomic_DNA"/>
</dbReference>
<comment type="caution">
    <text evidence="2">The sequence shown here is derived from an EMBL/GenBank/DDBJ whole genome shotgun (WGS) entry which is preliminary data.</text>
</comment>
<proteinExistence type="predicted"/>
<reference evidence="2 3" key="1">
    <citation type="journal article" date="2013" name="BMC Genomics">
        <title>The miniature genome of a carnivorous plant Genlisea aurea contains a low number of genes and short non-coding sequences.</title>
        <authorList>
            <person name="Leushkin E.V."/>
            <person name="Sutormin R.A."/>
            <person name="Nabieva E.R."/>
            <person name="Penin A.A."/>
            <person name="Kondrashov A.S."/>
            <person name="Logacheva M.D."/>
        </authorList>
    </citation>
    <scope>NUCLEOTIDE SEQUENCE [LARGE SCALE GENOMIC DNA]</scope>
</reference>
<sequence>MELSKAHCGASFCVISVYPSFDHFTRIKSELLRFRKMTTVCSSSNGSAHSELSQPKVTGIE</sequence>
<protein>
    <submittedName>
        <fullName evidence="2">Uncharacterized protein</fullName>
    </submittedName>
</protein>